<accession>A0ABP7G279</accession>
<gene>
    <name evidence="1" type="ORF">GCM10022240_04210</name>
</gene>
<organism evidence="1 2">
    <name type="scientific">Microbacterium kribbense</name>
    <dbReference type="NCBI Taxonomy" id="433645"/>
    <lineage>
        <taxon>Bacteria</taxon>
        <taxon>Bacillati</taxon>
        <taxon>Actinomycetota</taxon>
        <taxon>Actinomycetes</taxon>
        <taxon>Micrococcales</taxon>
        <taxon>Microbacteriaceae</taxon>
        <taxon>Microbacterium</taxon>
    </lineage>
</organism>
<protein>
    <submittedName>
        <fullName evidence="1">Uncharacterized protein</fullName>
    </submittedName>
</protein>
<keyword evidence="2" id="KW-1185">Reference proteome</keyword>
<name>A0ABP7G279_9MICO</name>
<proteinExistence type="predicted"/>
<comment type="caution">
    <text evidence="1">The sequence shown here is derived from an EMBL/GenBank/DDBJ whole genome shotgun (WGS) entry which is preliminary data.</text>
</comment>
<dbReference type="EMBL" id="BAABAF010000001">
    <property type="protein sequence ID" value="GAA3754389.1"/>
    <property type="molecule type" value="Genomic_DNA"/>
</dbReference>
<evidence type="ECO:0000313" key="2">
    <source>
        <dbReference type="Proteomes" id="UP001500540"/>
    </source>
</evidence>
<dbReference type="Proteomes" id="UP001500540">
    <property type="component" value="Unassembled WGS sequence"/>
</dbReference>
<evidence type="ECO:0000313" key="1">
    <source>
        <dbReference type="EMBL" id="GAA3754389.1"/>
    </source>
</evidence>
<reference evidence="2" key="1">
    <citation type="journal article" date="2019" name="Int. J. Syst. Evol. Microbiol.">
        <title>The Global Catalogue of Microorganisms (GCM) 10K type strain sequencing project: providing services to taxonomists for standard genome sequencing and annotation.</title>
        <authorList>
            <consortium name="The Broad Institute Genomics Platform"/>
            <consortium name="The Broad Institute Genome Sequencing Center for Infectious Disease"/>
            <person name="Wu L."/>
            <person name="Ma J."/>
        </authorList>
    </citation>
    <scope>NUCLEOTIDE SEQUENCE [LARGE SCALE GENOMIC DNA]</scope>
    <source>
        <strain evidence="2">JCM 16950</strain>
    </source>
</reference>
<sequence>MAQLIDDRLVEANTRVYPDAVRRMKALKKAALDAGRPEFATEYLAELRDRYKRRPALIQRMDAARL</sequence>